<gene>
    <name evidence="1" type="ORF">Ocin01_19387</name>
</gene>
<comment type="caution">
    <text evidence="1">The sequence shown here is derived from an EMBL/GenBank/DDBJ whole genome shotgun (WGS) entry which is preliminary data.</text>
</comment>
<dbReference type="AlphaFoldDB" id="A0A1D2M2U9"/>
<organism evidence="1 2">
    <name type="scientific">Orchesella cincta</name>
    <name type="common">Springtail</name>
    <name type="synonym">Podura cincta</name>
    <dbReference type="NCBI Taxonomy" id="48709"/>
    <lineage>
        <taxon>Eukaryota</taxon>
        <taxon>Metazoa</taxon>
        <taxon>Ecdysozoa</taxon>
        <taxon>Arthropoda</taxon>
        <taxon>Hexapoda</taxon>
        <taxon>Collembola</taxon>
        <taxon>Entomobryomorpha</taxon>
        <taxon>Entomobryoidea</taxon>
        <taxon>Orchesellidae</taxon>
        <taxon>Orchesellinae</taxon>
        <taxon>Orchesella</taxon>
    </lineage>
</organism>
<sequence length="108" mass="11921">MKRRSLRDNRRHDGPLLSSPKSASILQWVSCSVTLPEKVVSIQEASVDGRFLAFMLPGLQAKISGFCITPFKEGDETLNCEILTDPSNGTEWKKLQEGSTQGFMGLCC</sequence>
<proteinExistence type="predicted"/>
<keyword evidence="2" id="KW-1185">Reference proteome</keyword>
<protein>
    <submittedName>
        <fullName evidence="1">Uncharacterized protein</fullName>
    </submittedName>
</protein>
<evidence type="ECO:0000313" key="1">
    <source>
        <dbReference type="EMBL" id="ODM87295.1"/>
    </source>
</evidence>
<evidence type="ECO:0000313" key="2">
    <source>
        <dbReference type="Proteomes" id="UP000094527"/>
    </source>
</evidence>
<reference evidence="1 2" key="1">
    <citation type="journal article" date="2016" name="Genome Biol. Evol.">
        <title>Gene Family Evolution Reflects Adaptation to Soil Environmental Stressors in the Genome of the Collembolan Orchesella cincta.</title>
        <authorList>
            <person name="Faddeeva-Vakhrusheva A."/>
            <person name="Derks M.F."/>
            <person name="Anvar S.Y."/>
            <person name="Agamennone V."/>
            <person name="Suring W."/>
            <person name="Smit S."/>
            <person name="van Straalen N.M."/>
            <person name="Roelofs D."/>
        </authorList>
    </citation>
    <scope>NUCLEOTIDE SEQUENCE [LARGE SCALE GENOMIC DNA]</scope>
    <source>
        <tissue evidence="1">Mixed pool</tissue>
    </source>
</reference>
<accession>A0A1D2M2U9</accession>
<dbReference type="EMBL" id="LJIJ01005649">
    <property type="protein sequence ID" value="ODM87295.1"/>
    <property type="molecule type" value="Genomic_DNA"/>
</dbReference>
<dbReference type="Proteomes" id="UP000094527">
    <property type="component" value="Unassembled WGS sequence"/>
</dbReference>
<feature type="non-terminal residue" evidence="1">
    <location>
        <position position="108"/>
    </location>
</feature>
<name>A0A1D2M2U9_ORCCI</name>